<evidence type="ECO:0000313" key="2">
    <source>
        <dbReference type="EMBL" id="PDO09353.1"/>
    </source>
</evidence>
<feature type="transmembrane region" description="Helical" evidence="1">
    <location>
        <begin position="69"/>
        <end position="89"/>
    </location>
</feature>
<gene>
    <name evidence="2" type="ORF">BLM47_12980</name>
</gene>
<dbReference type="PANTHER" id="PTHR43471:SF12">
    <property type="entry name" value="HYPOTHETICAL MEMBRANE PROTEIN, CONSERVED"/>
    <property type="match status" value="1"/>
</dbReference>
<feature type="transmembrane region" description="Helical" evidence="1">
    <location>
        <begin position="157"/>
        <end position="181"/>
    </location>
</feature>
<comment type="caution">
    <text evidence="2">The sequence shown here is derived from an EMBL/GenBank/DDBJ whole genome shotgun (WGS) entry which is preliminary data.</text>
</comment>
<dbReference type="GO" id="GO:0005886">
    <property type="term" value="C:plasma membrane"/>
    <property type="evidence" value="ECO:0007669"/>
    <property type="project" value="UniProtKB-SubCell"/>
</dbReference>
<proteinExistence type="predicted"/>
<dbReference type="GO" id="GO:0140359">
    <property type="term" value="F:ABC-type transporter activity"/>
    <property type="evidence" value="ECO:0007669"/>
    <property type="project" value="InterPro"/>
</dbReference>
<feature type="transmembrane region" description="Helical" evidence="1">
    <location>
        <begin position="188"/>
        <end position="206"/>
    </location>
</feature>
<keyword evidence="1" id="KW-0812">Transmembrane</keyword>
<evidence type="ECO:0000313" key="3">
    <source>
        <dbReference type="Proteomes" id="UP000243688"/>
    </source>
</evidence>
<accession>A0A2A6DX90</accession>
<feature type="transmembrane region" description="Helical" evidence="1">
    <location>
        <begin position="12"/>
        <end position="36"/>
    </location>
</feature>
<feature type="transmembrane region" description="Helical" evidence="1">
    <location>
        <begin position="237"/>
        <end position="256"/>
    </location>
</feature>
<organism evidence="2 3">
    <name type="scientific">Candidatus Reconcilbacillus cellulovorans</name>
    <dbReference type="NCBI Taxonomy" id="1906605"/>
    <lineage>
        <taxon>Bacteria</taxon>
        <taxon>Bacillati</taxon>
        <taxon>Bacillota</taxon>
        <taxon>Bacilli</taxon>
        <taxon>Bacillales</taxon>
        <taxon>Paenibacillaceae</taxon>
        <taxon>Candidatus Reconcilbacillus</taxon>
    </lineage>
</organism>
<dbReference type="AlphaFoldDB" id="A0A2A6DX90"/>
<keyword evidence="1" id="KW-1133">Transmembrane helix</keyword>
<dbReference type="EMBL" id="MOXJ01000044">
    <property type="protein sequence ID" value="PDO09353.1"/>
    <property type="molecule type" value="Genomic_DNA"/>
</dbReference>
<sequence length="265" mass="28890">MVLFRREFRRGLKAAAVWWAVMAGLIWVTMSVYGQFAEQQENLKKLLSAYPDSIKAVFGMDRVDMTTPIGFYAVEVYFMVTLLGAVYAVTVAGPMLVKEENDKTAEFLLAKPISRTAVVTEKLLAVGAHLVLFDVAVFAASVVGFRITGGDWDATSLFLLMLGAWLLHATFAAVAFLLSAALRKSRHIVSASMAVVFVTYFLGVVSDLSEDLKALRYVSPFEYVDAADLLAGRSIDAAAVAVLGAVSIGCMALAYFRYRRKDIAA</sequence>
<evidence type="ECO:0000256" key="1">
    <source>
        <dbReference type="SAM" id="Phobius"/>
    </source>
</evidence>
<evidence type="ECO:0008006" key="4">
    <source>
        <dbReference type="Google" id="ProtNLM"/>
    </source>
</evidence>
<dbReference type="Proteomes" id="UP000243688">
    <property type="component" value="Unassembled WGS sequence"/>
</dbReference>
<reference evidence="2 3" key="1">
    <citation type="submission" date="2016-12" db="EMBL/GenBank/DDBJ databases">
        <title>Candidatus Reconcilibacillus cellulovorans genome.</title>
        <authorList>
            <person name="Kolinko S."/>
            <person name="Wu Y.-W."/>
            <person name="Tachea F."/>
            <person name="Denzel E."/>
            <person name="Hiras J."/>
            <person name="Baecker N."/>
            <person name="Chan L.J."/>
            <person name="Eichorst S.A."/>
            <person name="Frey D."/>
            <person name="Adams P.D."/>
            <person name="Pray T."/>
            <person name="Tanjore D."/>
            <person name="Petzold C.J."/>
            <person name="Gladden J.M."/>
            <person name="Simmons B.A."/>
            <person name="Singer S.W."/>
        </authorList>
    </citation>
    <scope>NUCLEOTIDE SEQUENCE [LARGE SCALE GENOMIC DNA]</scope>
    <source>
        <strain evidence="2">JTherm</strain>
    </source>
</reference>
<dbReference type="PANTHER" id="PTHR43471">
    <property type="entry name" value="ABC TRANSPORTER PERMEASE"/>
    <property type="match status" value="1"/>
</dbReference>
<protein>
    <recommendedName>
        <fullName evidence="4">ABC transporter permease</fullName>
    </recommendedName>
</protein>
<dbReference type="Pfam" id="PF12679">
    <property type="entry name" value="ABC2_membrane_2"/>
    <property type="match status" value="1"/>
</dbReference>
<feature type="transmembrane region" description="Helical" evidence="1">
    <location>
        <begin position="123"/>
        <end position="145"/>
    </location>
</feature>
<name>A0A2A6DX90_9BACL</name>
<keyword evidence="1" id="KW-0472">Membrane</keyword>